<dbReference type="Proteomes" id="UP000295727">
    <property type="component" value="Chromosome 4"/>
</dbReference>
<dbReference type="KEGG" id="ppai:E1956_41970"/>
<protein>
    <submittedName>
        <fullName evidence="1">Uncharacterized protein</fullName>
    </submittedName>
</protein>
<organism evidence="1 2">
    <name type="scientific">Paraburkholderia pallida</name>
    <dbReference type="NCBI Taxonomy" id="2547399"/>
    <lineage>
        <taxon>Bacteria</taxon>
        <taxon>Pseudomonadati</taxon>
        <taxon>Pseudomonadota</taxon>
        <taxon>Betaproteobacteria</taxon>
        <taxon>Burkholderiales</taxon>
        <taxon>Burkholderiaceae</taxon>
        <taxon>Paraburkholderia</taxon>
    </lineage>
</organism>
<evidence type="ECO:0000313" key="1">
    <source>
        <dbReference type="EMBL" id="QBR03676.1"/>
    </source>
</evidence>
<keyword evidence="2" id="KW-1185">Reference proteome</keyword>
<dbReference type="RefSeq" id="WP_134759319.1">
    <property type="nucleotide sequence ID" value="NZ_CP038151.1"/>
</dbReference>
<dbReference type="AlphaFoldDB" id="A0A4P7D4J6"/>
<dbReference type="EMBL" id="CP038151">
    <property type="protein sequence ID" value="QBR03676.1"/>
    <property type="molecule type" value="Genomic_DNA"/>
</dbReference>
<name>A0A4P7D4J6_9BURK</name>
<proteinExistence type="predicted"/>
<reference evidence="1 2" key="1">
    <citation type="submission" date="2019-03" db="EMBL/GenBank/DDBJ databases">
        <title>Paraburkholderia sp. 7MH5, isolated from subtropical forest soil.</title>
        <authorList>
            <person name="Gao Z.-H."/>
            <person name="Qiu L.-H."/>
        </authorList>
    </citation>
    <scope>NUCLEOTIDE SEQUENCE [LARGE SCALE GENOMIC DNA]</scope>
    <source>
        <strain evidence="1 2">7MH5</strain>
    </source>
</reference>
<accession>A0A4P7D4J6</accession>
<evidence type="ECO:0000313" key="2">
    <source>
        <dbReference type="Proteomes" id="UP000295727"/>
    </source>
</evidence>
<sequence>MKTYKILAAMLRRVRFTVAEIAADVGVPRNTVYTVLSRRKDDFSTELQPVAGRSGGRTKVYSVNQGRKPALMAELERLFGELDGMTSLMPGDATAAAPTGRRVTAARNAEISGKLVDRAGLSKGRESAPKELSSAASLFHFDDRRELDPIPPMLASAEHDLRMIGTLKGTDAKSAMVRSIAQRLDATFKLLSALGSVRSAEAELRLKNARNKLKVAKSALLPIGQRDIGMLVRNAQTCRLHGEFVLKAEDHVIVGYLKKDYLVGRLESAFEQEGKRVEVRPLDACIAKLNEGRLGTGETFVLAVDTSSMRKAEYKNIIEKVRLLTRGVVVNADMDRHRAGMTGYVHDAANKSLNNVFVEVNQKMQGAKQMHYKLISKRDADADKREKA</sequence>
<gene>
    <name evidence="1" type="ORF">E1956_41970</name>
</gene>